<name>A0A179GIH3_PURLI</name>
<gene>
    <name evidence="2" type="ORF">VFPFJ_10436</name>
</gene>
<protein>
    <recommendedName>
        <fullName evidence="4">Hemerythrin-like domain-containing protein</fullName>
    </recommendedName>
</protein>
<proteinExistence type="predicted"/>
<evidence type="ECO:0000313" key="3">
    <source>
        <dbReference type="Proteomes" id="UP000078340"/>
    </source>
</evidence>
<feature type="compositionally biased region" description="Basic and acidic residues" evidence="1">
    <location>
        <begin position="86"/>
        <end position="102"/>
    </location>
</feature>
<comment type="caution">
    <text evidence="2">The sequence shown here is derived from an EMBL/GenBank/DDBJ whole genome shotgun (WGS) entry which is preliminary data.</text>
</comment>
<dbReference type="Proteomes" id="UP000078340">
    <property type="component" value="Unassembled WGS sequence"/>
</dbReference>
<accession>A0A179GIH3</accession>
<evidence type="ECO:0000256" key="1">
    <source>
        <dbReference type="SAM" id="MobiDB-lite"/>
    </source>
</evidence>
<evidence type="ECO:0000313" key="2">
    <source>
        <dbReference type="EMBL" id="OAQ76899.1"/>
    </source>
</evidence>
<organism evidence="2 3">
    <name type="scientific">Purpureocillium lilacinum</name>
    <name type="common">Paecilomyces lilacinus</name>
    <dbReference type="NCBI Taxonomy" id="33203"/>
    <lineage>
        <taxon>Eukaryota</taxon>
        <taxon>Fungi</taxon>
        <taxon>Dikarya</taxon>
        <taxon>Ascomycota</taxon>
        <taxon>Pezizomycotina</taxon>
        <taxon>Sordariomycetes</taxon>
        <taxon>Hypocreomycetidae</taxon>
        <taxon>Hypocreales</taxon>
        <taxon>Ophiocordycipitaceae</taxon>
        <taxon>Purpureocillium</taxon>
    </lineage>
</organism>
<evidence type="ECO:0008006" key="4">
    <source>
        <dbReference type="Google" id="ProtNLM"/>
    </source>
</evidence>
<reference evidence="2 3" key="1">
    <citation type="submission" date="2016-02" db="EMBL/GenBank/DDBJ databases">
        <title>Biosynthesis of antibiotic leucinostatins and their inhibition on Phytophthora in bio-control Purpureocillium lilacinum.</title>
        <authorList>
            <person name="Wang G."/>
            <person name="Liu Z."/>
            <person name="Lin R."/>
            <person name="Li E."/>
            <person name="Mao Z."/>
            <person name="Ling J."/>
            <person name="Yin W."/>
            <person name="Xie B."/>
        </authorList>
    </citation>
    <scope>NUCLEOTIDE SEQUENCE [LARGE SCALE GENOMIC DNA]</scope>
    <source>
        <strain evidence="2">PLFJ-1</strain>
    </source>
</reference>
<dbReference type="EMBL" id="LSBI01000013">
    <property type="protein sequence ID" value="OAQ76899.1"/>
    <property type="molecule type" value="Genomic_DNA"/>
</dbReference>
<sequence length="160" mass="17580">MMLLSEAVKDDHDMVVEIYHRVVAATEDADGPAARETFMTRVGQCVVKEKLVLLPFIRQVLPDDGERLERYRLDHINQREAPSAARDPHGGRELRARADVPLDRSVGPHRGPGRPRPARSGGRDERRRVRGGGGPVLRGRGVRAGDGPSALTRGRVDEAG</sequence>
<feature type="region of interest" description="Disordered" evidence="1">
    <location>
        <begin position="76"/>
        <end position="160"/>
    </location>
</feature>
<dbReference type="AlphaFoldDB" id="A0A179GIH3"/>